<protein>
    <submittedName>
        <fullName evidence="2">ABC-2 type transport system permease protein</fullName>
    </submittedName>
</protein>
<accession>A0ABS5A5F3</accession>
<evidence type="ECO:0000313" key="2">
    <source>
        <dbReference type="EMBL" id="MBP2471818.1"/>
    </source>
</evidence>
<dbReference type="EMBL" id="JAGIOO010000001">
    <property type="protein sequence ID" value="MBP2471818.1"/>
    <property type="molecule type" value="Genomic_DNA"/>
</dbReference>
<feature type="transmembrane region" description="Helical" evidence="1">
    <location>
        <begin position="295"/>
        <end position="320"/>
    </location>
</feature>
<feature type="transmembrane region" description="Helical" evidence="1">
    <location>
        <begin position="427"/>
        <end position="447"/>
    </location>
</feature>
<feature type="transmembrane region" description="Helical" evidence="1">
    <location>
        <begin position="130"/>
        <end position="154"/>
    </location>
</feature>
<keyword evidence="1" id="KW-0812">Transmembrane</keyword>
<name>A0ABS5A5F3_9PSEU</name>
<keyword evidence="1" id="KW-0472">Membrane</keyword>
<organism evidence="2 3">
    <name type="scientific">Crossiella equi</name>
    <dbReference type="NCBI Taxonomy" id="130796"/>
    <lineage>
        <taxon>Bacteria</taxon>
        <taxon>Bacillati</taxon>
        <taxon>Actinomycetota</taxon>
        <taxon>Actinomycetes</taxon>
        <taxon>Pseudonocardiales</taxon>
        <taxon>Pseudonocardiaceae</taxon>
        <taxon>Crossiella</taxon>
    </lineage>
</organism>
<sequence length="527" mass="53824">MTAHTGTARLLRLALRRDRVLLPTWLTAFLLLALTSATATEGLFPTTESLVRGARVLNASPALVAVYGRIHDETSLGAVAMLKAMGTGAVLLAVLMIVLVVRHTRAEEQSGAHELLRCGVVGRQAPLTAALLLCTGTTAVLSALTAVGLALSGLPATGALAFALAWAGIALVFTGIAAVTAQLVPSSRAATGSAVGVLAAAYLLRAVGDTTGPAWLSWLSPVGWSQAVRPFAGDRWWVFLVSLTATALAVALAYRLQARRDDRAGVLAEHAGAVSHRGPTTAAGLAWRLHRGAALAWLVGFAFYGVLVGSVAGSAADLLASPEARAVFTALGGDKAPADTVLTAMFGLLGVLGAAYGVHAVAAVATEETAARADALLSTPTSRLRWAGSHLAVALLGTASLLLTAGLTTGVAHALRTADPAQLTRVLGAAAVHIPAAWVLVGIAALCCGSSPRAVPVAWSCLVGFLLLAELGPLLELDEWVYELSPFAHVPKLPGAEVAATPLLALVAVTALLAGAGLFVLRRRDID</sequence>
<feature type="transmembrane region" description="Helical" evidence="1">
    <location>
        <begin position="340"/>
        <end position="365"/>
    </location>
</feature>
<feature type="transmembrane region" description="Helical" evidence="1">
    <location>
        <begin position="76"/>
        <end position="101"/>
    </location>
</feature>
<feature type="transmembrane region" description="Helical" evidence="1">
    <location>
        <begin position="160"/>
        <end position="181"/>
    </location>
</feature>
<dbReference type="RefSeq" id="WP_086788239.1">
    <property type="nucleotide sequence ID" value="NZ_JAGIOO010000001.1"/>
</dbReference>
<keyword evidence="1" id="KW-1133">Transmembrane helix</keyword>
<evidence type="ECO:0000256" key="1">
    <source>
        <dbReference type="SAM" id="Phobius"/>
    </source>
</evidence>
<feature type="transmembrane region" description="Helical" evidence="1">
    <location>
        <begin position="454"/>
        <end position="475"/>
    </location>
</feature>
<feature type="transmembrane region" description="Helical" evidence="1">
    <location>
        <begin position="236"/>
        <end position="254"/>
    </location>
</feature>
<feature type="transmembrane region" description="Helical" evidence="1">
    <location>
        <begin position="193"/>
        <end position="216"/>
    </location>
</feature>
<feature type="transmembrane region" description="Helical" evidence="1">
    <location>
        <begin position="386"/>
        <end position="407"/>
    </location>
</feature>
<gene>
    <name evidence="2" type="ORF">JOF53_000690</name>
</gene>
<evidence type="ECO:0000313" key="3">
    <source>
        <dbReference type="Proteomes" id="UP001519363"/>
    </source>
</evidence>
<proteinExistence type="predicted"/>
<feature type="transmembrane region" description="Helical" evidence="1">
    <location>
        <begin position="499"/>
        <end position="521"/>
    </location>
</feature>
<reference evidence="2 3" key="1">
    <citation type="submission" date="2021-03" db="EMBL/GenBank/DDBJ databases">
        <title>Sequencing the genomes of 1000 actinobacteria strains.</title>
        <authorList>
            <person name="Klenk H.-P."/>
        </authorList>
    </citation>
    <scope>NUCLEOTIDE SEQUENCE [LARGE SCALE GENOMIC DNA]</scope>
    <source>
        <strain evidence="2 3">DSM 44580</strain>
    </source>
</reference>
<keyword evidence="3" id="KW-1185">Reference proteome</keyword>
<comment type="caution">
    <text evidence="2">The sequence shown here is derived from an EMBL/GenBank/DDBJ whole genome shotgun (WGS) entry which is preliminary data.</text>
</comment>
<dbReference type="Proteomes" id="UP001519363">
    <property type="component" value="Unassembled WGS sequence"/>
</dbReference>